<keyword evidence="3" id="KW-1185">Reference proteome</keyword>
<dbReference type="InterPro" id="IPR046572">
    <property type="entry name" value="DUF6632"/>
</dbReference>
<feature type="transmembrane region" description="Helical" evidence="1">
    <location>
        <begin position="12"/>
        <end position="35"/>
    </location>
</feature>
<protein>
    <submittedName>
        <fullName evidence="2">DUF6632 domain-containing protein</fullName>
    </submittedName>
</protein>
<keyword evidence="1" id="KW-1133">Transmembrane helix</keyword>
<feature type="transmembrane region" description="Helical" evidence="1">
    <location>
        <begin position="47"/>
        <end position="66"/>
    </location>
</feature>
<gene>
    <name evidence="2" type="ORF">ACFO6S_07415</name>
</gene>
<name>A0ABV9FQF4_9NOCA</name>
<dbReference type="RefSeq" id="WP_378415551.1">
    <property type="nucleotide sequence ID" value="NZ_JBHSFO010000003.1"/>
</dbReference>
<dbReference type="EMBL" id="JBHSFO010000003">
    <property type="protein sequence ID" value="MFC4603508.1"/>
    <property type="molecule type" value="Genomic_DNA"/>
</dbReference>
<sequence>MAHSYTYRLLQIALVVFGAVMVLLYPLAVVWPSGWAWHSGAPYQSDYFMMIVGLYATLGVFLWNAARCPENNLSLIWFTVCSSVVHAAVMAVQSFGSGHHMGHLWGDVPALLLAAIVLAVLVRSSGLEHRPPDRVTDHVAGGQI</sequence>
<dbReference type="Pfam" id="PF20337">
    <property type="entry name" value="DUF6632"/>
    <property type="match status" value="1"/>
</dbReference>
<comment type="caution">
    <text evidence="2">The sequence shown here is derived from an EMBL/GenBank/DDBJ whole genome shotgun (WGS) entry which is preliminary data.</text>
</comment>
<keyword evidence="1" id="KW-0812">Transmembrane</keyword>
<feature type="transmembrane region" description="Helical" evidence="1">
    <location>
        <begin position="104"/>
        <end position="122"/>
    </location>
</feature>
<reference evidence="3" key="1">
    <citation type="journal article" date="2019" name="Int. J. Syst. Evol. Microbiol.">
        <title>The Global Catalogue of Microorganisms (GCM) 10K type strain sequencing project: providing services to taxonomists for standard genome sequencing and annotation.</title>
        <authorList>
            <consortium name="The Broad Institute Genomics Platform"/>
            <consortium name="The Broad Institute Genome Sequencing Center for Infectious Disease"/>
            <person name="Wu L."/>
            <person name="Ma J."/>
        </authorList>
    </citation>
    <scope>NUCLEOTIDE SEQUENCE [LARGE SCALE GENOMIC DNA]</scope>
    <source>
        <strain evidence="3">CCUG 54520</strain>
    </source>
</reference>
<dbReference type="Proteomes" id="UP001595914">
    <property type="component" value="Unassembled WGS sequence"/>
</dbReference>
<keyword evidence="1" id="KW-0472">Membrane</keyword>
<evidence type="ECO:0000313" key="2">
    <source>
        <dbReference type="EMBL" id="MFC4603508.1"/>
    </source>
</evidence>
<proteinExistence type="predicted"/>
<feature type="transmembrane region" description="Helical" evidence="1">
    <location>
        <begin position="73"/>
        <end position="92"/>
    </location>
</feature>
<evidence type="ECO:0000313" key="3">
    <source>
        <dbReference type="Proteomes" id="UP001595914"/>
    </source>
</evidence>
<accession>A0ABV9FQF4</accession>
<organism evidence="2 3">
    <name type="scientific">Rhodococcus kronopolitis</name>
    <dbReference type="NCBI Taxonomy" id="1460226"/>
    <lineage>
        <taxon>Bacteria</taxon>
        <taxon>Bacillati</taxon>
        <taxon>Actinomycetota</taxon>
        <taxon>Actinomycetes</taxon>
        <taxon>Mycobacteriales</taxon>
        <taxon>Nocardiaceae</taxon>
        <taxon>Rhodococcus</taxon>
    </lineage>
</organism>
<evidence type="ECO:0000256" key="1">
    <source>
        <dbReference type="SAM" id="Phobius"/>
    </source>
</evidence>